<sequence>MKHLLRLMALLPILLPSCTSRKKADLLVTNARIYTADSSFSTADAFAIKDGNFLAVGSTQDLANQYDAETTADLKGQPVYPGFYDPHAHFLGLGQVLDQADLVGANSYDEVIERLKSFYQKHPKILWLTGRGWDQNDWTDKEFPTKEKLDAAFPNIPVALMRVDGHALLVNSKALRLANVTAGSKMPGGEILVINTQPTGVLVDNAMQLIKRVIPQPDNTDKARMLLNAEKSCVALGLTSISDAGISPDEINLIDSLQRTGKLKIRDYAMISLGEPNINYFLKRGPFQTERLTVRAFKLYADGALGSRGACLRRPYNDRPETGGFLLLSPAELERVTKLLYESKFQANTHCIGDSANHLMLDLYGKLLKGKNDRRWRIEHAQVVSAEDVWKFGRYSVIPSVQPTHATSDMYWAADRLGPVRVKGAYAFKDLMKQNSLIAFGSDFPVEAVNPLFGFHAAVARQDAKNFPDGGYQMENAVDRKSALLAMTRWAAYACFEDHLRGSIAPGKQADFVVLDQDIMTVPNPQLRQTKVRQTWIGGERVY</sequence>
<dbReference type="EMBL" id="FOLQ01000006">
    <property type="protein sequence ID" value="SFD70001.1"/>
    <property type="molecule type" value="Genomic_DNA"/>
</dbReference>
<keyword evidence="3" id="KW-1185">Reference proteome</keyword>
<evidence type="ECO:0000313" key="3">
    <source>
        <dbReference type="Proteomes" id="UP000198598"/>
    </source>
</evidence>
<organism evidence="2 3">
    <name type="scientific">Spirosoma endophyticum</name>
    <dbReference type="NCBI Taxonomy" id="662367"/>
    <lineage>
        <taxon>Bacteria</taxon>
        <taxon>Pseudomonadati</taxon>
        <taxon>Bacteroidota</taxon>
        <taxon>Cytophagia</taxon>
        <taxon>Cytophagales</taxon>
        <taxon>Cytophagaceae</taxon>
        <taxon>Spirosoma</taxon>
    </lineage>
</organism>
<dbReference type="SUPFAM" id="SSF51338">
    <property type="entry name" value="Composite domain of metallo-dependent hydrolases"/>
    <property type="match status" value="1"/>
</dbReference>
<dbReference type="Proteomes" id="UP000198598">
    <property type="component" value="Unassembled WGS sequence"/>
</dbReference>
<dbReference type="OrthoDB" id="9767366at2"/>
<dbReference type="CDD" id="cd01300">
    <property type="entry name" value="YtcJ_like"/>
    <property type="match status" value="1"/>
</dbReference>
<dbReference type="InterPro" id="IPR011059">
    <property type="entry name" value="Metal-dep_hydrolase_composite"/>
</dbReference>
<feature type="domain" description="Amidohydrolase 3" evidence="1">
    <location>
        <begin position="71"/>
        <end position="543"/>
    </location>
</feature>
<evidence type="ECO:0000313" key="2">
    <source>
        <dbReference type="EMBL" id="SFD70001.1"/>
    </source>
</evidence>
<proteinExistence type="predicted"/>
<accession>A0A1I1UGN9</accession>
<dbReference type="Gene3D" id="2.30.40.10">
    <property type="entry name" value="Urease, subunit C, domain 1"/>
    <property type="match status" value="1"/>
</dbReference>
<dbReference type="PANTHER" id="PTHR22642">
    <property type="entry name" value="IMIDAZOLONEPROPIONASE"/>
    <property type="match status" value="1"/>
</dbReference>
<evidence type="ECO:0000259" key="1">
    <source>
        <dbReference type="Pfam" id="PF07969"/>
    </source>
</evidence>
<name>A0A1I1UGN9_9BACT</name>
<reference evidence="2 3" key="1">
    <citation type="submission" date="2016-10" db="EMBL/GenBank/DDBJ databases">
        <authorList>
            <person name="de Groot N.N."/>
        </authorList>
    </citation>
    <scope>NUCLEOTIDE SEQUENCE [LARGE SCALE GENOMIC DNA]</scope>
    <source>
        <strain evidence="2 3">DSM 26130</strain>
    </source>
</reference>
<dbReference type="InterPro" id="IPR032466">
    <property type="entry name" value="Metal_Hydrolase"/>
</dbReference>
<dbReference type="GO" id="GO:0016810">
    <property type="term" value="F:hydrolase activity, acting on carbon-nitrogen (but not peptide) bonds"/>
    <property type="evidence" value="ECO:0007669"/>
    <property type="project" value="InterPro"/>
</dbReference>
<dbReference type="Gene3D" id="3.10.310.70">
    <property type="match status" value="1"/>
</dbReference>
<protein>
    <recommendedName>
        <fullName evidence="1">Amidohydrolase 3 domain-containing protein</fullName>
    </recommendedName>
</protein>
<dbReference type="Pfam" id="PF07969">
    <property type="entry name" value="Amidohydro_3"/>
    <property type="match status" value="1"/>
</dbReference>
<dbReference type="InterPro" id="IPR033932">
    <property type="entry name" value="YtcJ-like"/>
</dbReference>
<dbReference type="AlphaFoldDB" id="A0A1I1UGN9"/>
<dbReference type="RefSeq" id="WP_093828561.1">
    <property type="nucleotide sequence ID" value="NZ_FOLQ01000006.1"/>
</dbReference>
<gene>
    <name evidence="2" type="ORF">SAMN05216167_106268</name>
</gene>
<dbReference type="InterPro" id="IPR013108">
    <property type="entry name" value="Amidohydro_3"/>
</dbReference>
<dbReference type="Gene3D" id="3.20.20.140">
    <property type="entry name" value="Metal-dependent hydrolases"/>
    <property type="match status" value="1"/>
</dbReference>
<dbReference type="SUPFAM" id="SSF51556">
    <property type="entry name" value="Metallo-dependent hydrolases"/>
    <property type="match status" value="1"/>
</dbReference>
<dbReference type="PANTHER" id="PTHR22642:SF2">
    <property type="entry name" value="PROTEIN LONG AFTER FAR-RED 3"/>
    <property type="match status" value="1"/>
</dbReference>
<dbReference type="STRING" id="662367.SAMN05216167_106268"/>